<organism evidence="2 3">
    <name type="scientific">Araneus ventricosus</name>
    <name type="common">Orbweaver spider</name>
    <name type="synonym">Epeira ventricosa</name>
    <dbReference type="NCBI Taxonomy" id="182803"/>
    <lineage>
        <taxon>Eukaryota</taxon>
        <taxon>Metazoa</taxon>
        <taxon>Ecdysozoa</taxon>
        <taxon>Arthropoda</taxon>
        <taxon>Chelicerata</taxon>
        <taxon>Arachnida</taxon>
        <taxon>Araneae</taxon>
        <taxon>Araneomorphae</taxon>
        <taxon>Entelegynae</taxon>
        <taxon>Araneoidea</taxon>
        <taxon>Araneidae</taxon>
        <taxon>Araneus</taxon>
    </lineage>
</organism>
<keyword evidence="1" id="KW-0472">Membrane</keyword>
<feature type="transmembrane region" description="Helical" evidence="1">
    <location>
        <begin position="63"/>
        <end position="81"/>
    </location>
</feature>
<gene>
    <name evidence="2" type="ORF">AVEN_93878_1</name>
</gene>
<dbReference type="EMBL" id="BGPR01000039">
    <property type="protein sequence ID" value="GBL84854.1"/>
    <property type="molecule type" value="Genomic_DNA"/>
</dbReference>
<proteinExistence type="predicted"/>
<accession>A0A4Y2B1B5</accession>
<dbReference type="Proteomes" id="UP000499080">
    <property type="component" value="Unassembled WGS sequence"/>
</dbReference>
<sequence>MISEDLKKFSGSRVIRTIAIGRIPIKLEIHDKAVLHHLDQRPAWCHPIKTIHASGSFTKDPTITIPVVAIPLLLLLPVLIFQD</sequence>
<dbReference type="AlphaFoldDB" id="A0A4Y2B1B5"/>
<evidence type="ECO:0000256" key="1">
    <source>
        <dbReference type="SAM" id="Phobius"/>
    </source>
</evidence>
<protein>
    <submittedName>
        <fullName evidence="2">Uncharacterized protein</fullName>
    </submittedName>
</protein>
<keyword evidence="3" id="KW-1185">Reference proteome</keyword>
<evidence type="ECO:0000313" key="3">
    <source>
        <dbReference type="Proteomes" id="UP000499080"/>
    </source>
</evidence>
<comment type="caution">
    <text evidence="2">The sequence shown here is derived from an EMBL/GenBank/DDBJ whole genome shotgun (WGS) entry which is preliminary data.</text>
</comment>
<evidence type="ECO:0000313" key="2">
    <source>
        <dbReference type="EMBL" id="GBL84854.1"/>
    </source>
</evidence>
<keyword evidence="1" id="KW-1133">Transmembrane helix</keyword>
<name>A0A4Y2B1B5_ARAVE</name>
<reference evidence="2 3" key="1">
    <citation type="journal article" date="2019" name="Sci. Rep.">
        <title>Orb-weaving spider Araneus ventricosus genome elucidates the spidroin gene catalogue.</title>
        <authorList>
            <person name="Kono N."/>
            <person name="Nakamura H."/>
            <person name="Ohtoshi R."/>
            <person name="Moran D.A.P."/>
            <person name="Shinohara A."/>
            <person name="Yoshida Y."/>
            <person name="Fujiwara M."/>
            <person name="Mori M."/>
            <person name="Tomita M."/>
            <person name="Arakawa K."/>
        </authorList>
    </citation>
    <scope>NUCLEOTIDE SEQUENCE [LARGE SCALE GENOMIC DNA]</scope>
</reference>
<keyword evidence="1" id="KW-0812">Transmembrane</keyword>